<dbReference type="SUPFAM" id="SSF46938">
    <property type="entry name" value="CRAL/TRIO N-terminal domain"/>
    <property type="match status" value="1"/>
</dbReference>
<reference evidence="2" key="1">
    <citation type="submission" date="2022-03" db="EMBL/GenBank/DDBJ databases">
        <authorList>
            <person name="Sayadi A."/>
        </authorList>
    </citation>
    <scope>NUCLEOTIDE SEQUENCE</scope>
</reference>
<proteinExistence type="predicted"/>
<feature type="domain" description="CRAL-TRIO" evidence="1">
    <location>
        <begin position="91"/>
        <end position="254"/>
    </location>
</feature>
<dbReference type="InterPro" id="IPR001251">
    <property type="entry name" value="CRAL-TRIO_dom"/>
</dbReference>
<dbReference type="PROSITE" id="PS50191">
    <property type="entry name" value="CRAL_TRIO"/>
    <property type="match status" value="1"/>
</dbReference>
<keyword evidence="3" id="KW-1185">Reference proteome</keyword>
<dbReference type="Proteomes" id="UP001152888">
    <property type="component" value="Unassembled WGS sequence"/>
</dbReference>
<dbReference type="Pfam" id="PF00650">
    <property type="entry name" value="CRAL_TRIO"/>
    <property type="match status" value="1"/>
</dbReference>
<gene>
    <name evidence="2" type="ORF">ACAOBT_LOCUS34184</name>
</gene>
<dbReference type="Gene3D" id="3.40.525.10">
    <property type="entry name" value="CRAL-TRIO lipid binding domain"/>
    <property type="match status" value="1"/>
</dbReference>
<evidence type="ECO:0000313" key="3">
    <source>
        <dbReference type="Proteomes" id="UP001152888"/>
    </source>
</evidence>
<dbReference type="InterPro" id="IPR036273">
    <property type="entry name" value="CRAL/TRIO_N_dom_sf"/>
</dbReference>
<dbReference type="EMBL" id="CAKOFQ010008513">
    <property type="protein sequence ID" value="CAH2014539.1"/>
    <property type="molecule type" value="Genomic_DNA"/>
</dbReference>
<comment type="caution">
    <text evidence="2">The sequence shown here is derived from an EMBL/GenBank/DDBJ whole genome shotgun (WGS) entry which is preliminary data.</text>
</comment>
<name>A0A9P0MI31_ACAOB</name>
<dbReference type="InterPro" id="IPR036865">
    <property type="entry name" value="CRAL-TRIO_dom_sf"/>
</dbReference>
<dbReference type="OrthoDB" id="6575879at2759"/>
<evidence type="ECO:0000259" key="1">
    <source>
        <dbReference type="PROSITE" id="PS50191"/>
    </source>
</evidence>
<dbReference type="PANTHER" id="PTHR10174">
    <property type="entry name" value="ALPHA-TOCOPHEROL TRANSFER PROTEIN-RELATED"/>
    <property type="match status" value="1"/>
</dbReference>
<dbReference type="PANTHER" id="PTHR10174:SF222">
    <property type="entry name" value="GH10083P-RELATED"/>
    <property type="match status" value="1"/>
</dbReference>
<dbReference type="SUPFAM" id="SSF52087">
    <property type="entry name" value="CRAL/TRIO domain"/>
    <property type="match status" value="1"/>
</dbReference>
<sequence length="306" mass="35635">MNAIVKDRDERLKMALRSQEKTLEQLQVDVNIIKEWLKNQKHLPEMPHDHMIQNFLLLNKFSIEATKQKLDMYYTLRGVLPEVFENKHPNLPHMQQNMKAIYIFMLPKLTDDGNSIAVMRIASENSNILELDPYMIFAHMYNVVEVRLHEDVALGDICIYDMAYFPIRQIARLNPVLMRKGTIPLEKIYSSRVKAIHILHAPGYAEPLIKLIKQLLNPKLAERIHIHDSVDGLKKFLPNNVLPKDYGGDLPPLQEINESWMKAFEKYSDRFDTIAKLKVNEQLRPEPLVNDDILGVYGNFKKLNVD</sequence>
<dbReference type="GO" id="GO:1902936">
    <property type="term" value="F:phosphatidylinositol bisphosphate binding"/>
    <property type="evidence" value="ECO:0007669"/>
    <property type="project" value="TreeGrafter"/>
</dbReference>
<dbReference type="CDD" id="cd00170">
    <property type="entry name" value="SEC14"/>
    <property type="match status" value="1"/>
</dbReference>
<dbReference type="SMART" id="SM00516">
    <property type="entry name" value="SEC14"/>
    <property type="match status" value="1"/>
</dbReference>
<dbReference type="AlphaFoldDB" id="A0A9P0MI31"/>
<evidence type="ECO:0000313" key="2">
    <source>
        <dbReference type="EMBL" id="CAH2014539.1"/>
    </source>
</evidence>
<dbReference type="PRINTS" id="PR00180">
    <property type="entry name" value="CRETINALDHBP"/>
</dbReference>
<organism evidence="2 3">
    <name type="scientific">Acanthoscelides obtectus</name>
    <name type="common">Bean weevil</name>
    <name type="synonym">Bruchus obtectus</name>
    <dbReference type="NCBI Taxonomy" id="200917"/>
    <lineage>
        <taxon>Eukaryota</taxon>
        <taxon>Metazoa</taxon>
        <taxon>Ecdysozoa</taxon>
        <taxon>Arthropoda</taxon>
        <taxon>Hexapoda</taxon>
        <taxon>Insecta</taxon>
        <taxon>Pterygota</taxon>
        <taxon>Neoptera</taxon>
        <taxon>Endopterygota</taxon>
        <taxon>Coleoptera</taxon>
        <taxon>Polyphaga</taxon>
        <taxon>Cucujiformia</taxon>
        <taxon>Chrysomeloidea</taxon>
        <taxon>Chrysomelidae</taxon>
        <taxon>Bruchinae</taxon>
        <taxon>Bruchini</taxon>
        <taxon>Acanthoscelides</taxon>
    </lineage>
</organism>
<protein>
    <recommendedName>
        <fullName evidence="1">CRAL-TRIO domain-containing protein</fullName>
    </recommendedName>
</protein>
<accession>A0A9P0MI31</accession>
<dbReference type="GO" id="GO:0016020">
    <property type="term" value="C:membrane"/>
    <property type="evidence" value="ECO:0007669"/>
    <property type="project" value="TreeGrafter"/>
</dbReference>